<dbReference type="SUPFAM" id="SSF51735">
    <property type="entry name" value="NAD(P)-binding Rossmann-fold domains"/>
    <property type="match status" value="1"/>
</dbReference>
<dbReference type="Pfam" id="PF00106">
    <property type="entry name" value="adh_short"/>
    <property type="match status" value="1"/>
</dbReference>
<protein>
    <submittedName>
        <fullName evidence="4">Uncharacterized protein</fullName>
    </submittedName>
</protein>
<dbReference type="PRINTS" id="PR00080">
    <property type="entry name" value="SDRFAMILY"/>
</dbReference>
<keyword evidence="5" id="KW-1185">Reference proteome</keyword>
<evidence type="ECO:0000313" key="5">
    <source>
        <dbReference type="Proteomes" id="UP000502823"/>
    </source>
</evidence>
<comment type="caution">
    <text evidence="4">The sequence shown here is derived from an EMBL/GenBank/DDBJ whole genome shotgun (WGS) entry which is preliminary data.</text>
</comment>
<dbReference type="PANTHER" id="PTHR44229:SF8">
    <property type="entry name" value="ALCOHOL DEHYDROGENASE-RELATED"/>
    <property type="match status" value="1"/>
</dbReference>
<dbReference type="GO" id="GO:0016616">
    <property type="term" value="F:oxidoreductase activity, acting on the CH-OH group of donors, NAD or NADP as acceptor"/>
    <property type="evidence" value="ECO:0007669"/>
    <property type="project" value="TreeGrafter"/>
</dbReference>
<dbReference type="EMBL" id="BLKM01000261">
    <property type="protein sequence ID" value="GFG30896.1"/>
    <property type="molecule type" value="Genomic_DNA"/>
</dbReference>
<dbReference type="AlphaFoldDB" id="A0A6L2PES2"/>
<accession>A0A6L2PES2</accession>
<name>A0A6L2PES2_COPFO</name>
<gene>
    <name evidence="4" type="ORF">Cfor_02738</name>
</gene>
<dbReference type="Proteomes" id="UP000502823">
    <property type="component" value="Unassembled WGS sequence"/>
</dbReference>
<reference evidence="5" key="1">
    <citation type="submission" date="2020-01" db="EMBL/GenBank/DDBJ databases">
        <title>Draft genome sequence of the Termite Coptotermes fromosanus.</title>
        <authorList>
            <person name="Itakura S."/>
            <person name="Yosikawa Y."/>
            <person name="Umezawa K."/>
        </authorList>
    </citation>
    <scope>NUCLEOTIDE SEQUENCE [LARGE SCALE GENOMIC DNA]</scope>
</reference>
<dbReference type="OrthoDB" id="417891at2759"/>
<keyword evidence="2" id="KW-0560">Oxidoreductase</keyword>
<comment type="similarity">
    <text evidence="1 3">Belongs to the short-chain dehydrogenases/reductases (SDR) family.</text>
</comment>
<dbReference type="GO" id="GO:0005737">
    <property type="term" value="C:cytoplasm"/>
    <property type="evidence" value="ECO:0007669"/>
    <property type="project" value="TreeGrafter"/>
</dbReference>
<evidence type="ECO:0000256" key="1">
    <source>
        <dbReference type="ARBA" id="ARBA00006484"/>
    </source>
</evidence>
<dbReference type="InterPro" id="IPR036291">
    <property type="entry name" value="NAD(P)-bd_dom_sf"/>
</dbReference>
<dbReference type="Gene3D" id="3.40.50.720">
    <property type="entry name" value="NAD(P)-binding Rossmann-like Domain"/>
    <property type="match status" value="1"/>
</dbReference>
<evidence type="ECO:0000256" key="3">
    <source>
        <dbReference type="RuleBase" id="RU000363"/>
    </source>
</evidence>
<dbReference type="PRINTS" id="PR01167">
    <property type="entry name" value="INSADHFAMILY"/>
</dbReference>
<dbReference type="InParanoid" id="A0A6L2PES2"/>
<organism evidence="4 5">
    <name type="scientific">Coptotermes formosanus</name>
    <name type="common">Formosan subterranean termite</name>
    <dbReference type="NCBI Taxonomy" id="36987"/>
    <lineage>
        <taxon>Eukaryota</taxon>
        <taxon>Metazoa</taxon>
        <taxon>Ecdysozoa</taxon>
        <taxon>Arthropoda</taxon>
        <taxon>Hexapoda</taxon>
        <taxon>Insecta</taxon>
        <taxon>Pterygota</taxon>
        <taxon>Neoptera</taxon>
        <taxon>Polyneoptera</taxon>
        <taxon>Dictyoptera</taxon>
        <taxon>Blattodea</taxon>
        <taxon>Blattoidea</taxon>
        <taxon>Termitoidae</taxon>
        <taxon>Rhinotermitidae</taxon>
        <taxon>Coptotermes</taxon>
    </lineage>
</organism>
<proteinExistence type="inferred from homology"/>
<dbReference type="PANTHER" id="PTHR44229">
    <property type="entry name" value="15-HYDROXYPROSTAGLANDIN DEHYDROGENASE [NAD(+)]"/>
    <property type="match status" value="1"/>
</dbReference>
<evidence type="ECO:0000256" key="2">
    <source>
        <dbReference type="ARBA" id="ARBA00023002"/>
    </source>
</evidence>
<evidence type="ECO:0000313" key="4">
    <source>
        <dbReference type="EMBL" id="GFG30896.1"/>
    </source>
</evidence>
<dbReference type="InterPro" id="IPR002347">
    <property type="entry name" value="SDR_fam"/>
</dbReference>
<sequence>MSSRTSVDPVHPSALCVPRPFSVCPHLLERMHCNCECDLNQQNLGSSNCAFSSAHDTLSTLDSSTVYLLYSLYWPVVLKAFNKTKGTFGTIDIVINNAGVVGEDKWETEIEVNVKGVVRGTRLALDYMGKHKGGKGGAVVNIASIAGLGAKSACPVYDGSKFFVVGYSQSISFPPMDIRHGVRILCMCPGATDTPILTEILDTFETLDIGREDIVSQFTTQQPDHVAQGIVHILREGATGSVWVSENCRPVYQVEFPNLLKQPV</sequence>